<accession>A0ABV5LZ30</accession>
<dbReference type="Pfam" id="PF03466">
    <property type="entry name" value="LysR_substrate"/>
    <property type="match status" value="1"/>
</dbReference>
<dbReference type="PANTHER" id="PTHR30346">
    <property type="entry name" value="TRANSCRIPTIONAL DUAL REGULATOR HCAR-RELATED"/>
    <property type="match status" value="1"/>
</dbReference>
<dbReference type="InterPro" id="IPR036390">
    <property type="entry name" value="WH_DNA-bd_sf"/>
</dbReference>
<dbReference type="CDD" id="cd08414">
    <property type="entry name" value="PBP2_LTTR_aromatics_like"/>
    <property type="match status" value="1"/>
</dbReference>
<dbReference type="EMBL" id="JBHMCA010000007">
    <property type="protein sequence ID" value="MFB9441768.1"/>
    <property type="molecule type" value="Genomic_DNA"/>
</dbReference>
<dbReference type="Proteomes" id="UP001589608">
    <property type="component" value="Unassembled WGS sequence"/>
</dbReference>
<evidence type="ECO:0000259" key="5">
    <source>
        <dbReference type="PROSITE" id="PS50931"/>
    </source>
</evidence>
<keyword evidence="3" id="KW-0238">DNA-binding</keyword>
<name>A0ABV5LZ30_9ACTN</name>
<dbReference type="SUPFAM" id="SSF46785">
    <property type="entry name" value="Winged helix' DNA-binding domain"/>
    <property type="match status" value="1"/>
</dbReference>
<organism evidence="6 7">
    <name type="scientific">Dactylosporangium vinaceum</name>
    <dbReference type="NCBI Taxonomy" id="53362"/>
    <lineage>
        <taxon>Bacteria</taxon>
        <taxon>Bacillati</taxon>
        <taxon>Actinomycetota</taxon>
        <taxon>Actinomycetes</taxon>
        <taxon>Micromonosporales</taxon>
        <taxon>Micromonosporaceae</taxon>
        <taxon>Dactylosporangium</taxon>
    </lineage>
</organism>
<evidence type="ECO:0000313" key="6">
    <source>
        <dbReference type="EMBL" id="MFB9441768.1"/>
    </source>
</evidence>
<evidence type="ECO:0000313" key="7">
    <source>
        <dbReference type="Proteomes" id="UP001589608"/>
    </source>
</evidence>
<dbReference type="PROSITE" id="PS50931">
    <property type="entry name" value="HTH_LYSR"/>
    <property type="match status" value="1"/>
</dbReference>
<keyword evidence="7" id="KW-1185">Reference proteome</keyword>
<reference evidence="6 7" key="1">
    <citation type="submission" date="2024-09" db="EMBL/GenBank/DDBJ databases">
        <authorList>
            <person name="Sun Q."/>
            <person name="Mori K."/>
        </authorList>
    </citation>
    <scope>NUCLEOTIDE SEQUENCE [LARGE SCALE GENOMIC DNA]</scope>
    <source>
        <strain evidence="6 7">JCM 3307</strain>
    </source>
</reference>
<dbReference type="InterPro" id="IPR036388">
    <property type="entry name" value="WH-like_DNA-bd_sf"/>
</dbReference>
<dbReference type="SUPFAM" id="SSF53850">
    <property type="entry name" value="Periplasmic binding protein-like II"/>
    <property type="match status" value="1"/>
</dbReference>
<dbReference type="RefSeq" id="WP_223097590.1">
    <property type="nucleotide sequence ID" value="NZ_CP061913.1"/>
</dbReference>
<feature type="domain" description="HTH lysR-type" evidence="5">
    <location>
        <begin position="1"/>
        <end position="58"/>
    </location>
</feature>
<protein>
    <submittedName>
        <fullName evidence="6">LysR family transcriptional regulator</fullName>
    </submittedName>
</protein>
<dbReference type="InterPro" id="IPR005119">
    <property type="entry name" value="LysR_subst-bd"/>
</dbReference>
<keyword evidence="4" id="KW-0804">Transcription</keyword>
<evidence type="ECO:0000256" key="2">
    <source>
        <dbReference type="ARBA" id="ARBA00023015"/>
    </source>
</evidence>
<keyword evidence="2" id="KW-0805">Transcription regulation</keyword>
<evidence type="ECO:0000256" key="4">
    <source>
        <dbReference type="ARBA" id="ARBA00023163"/>
    </source>
</evidence>
<dbReference type="Gene3D" id="1.10.10.10">
    <property type="entry name" value="Winged helix-like DNA-binding domain superfamily/Winged helix DNA-binding domain"/>
    <property type="match status" value="1"/>
</dbReference>
<evidence type="ECO:0000256" key="3">
    <source>
        <dbReference type="ARBA" id="ARBA00023125"/>
    </source>
</evidence>
<dbReference type="Pfam" id="PF00126">
    <property type="entry name" value="HTH_1"/>
    <property type="match status" value="1"/>
</dbReference>
<dbReference type="Gene3D" id="3.40.190.10">
    <property type="entry name" value="Periplasmic binding protein-like II"/>
    <property type="match status" value="2"/>
</dbReference>
<comment type="similarity">
    <text evidence="1">Belongs to the LysR transcriptional regulatory family.</text>
</comment>
<comment type="caution">
    <text evidence="6">The sequence shown here is derived from an EMBL/GenBank/DDBJ whole genome shotgun (WGS) entry which is preliminary data.</text>
</comment>
<sequence length="308" mass="32547">MERHELETFLALAEELHFGRAAVRLGRTTARVSQIIRVLERRIGAPLFDRTSRRVALTPAGRRLYEDLRPAYAQITAAIARAVAAARGVTGVLRVGFVGALSGRLAIEAAERFRHRHAGSDVQLRELQSGAATERLQADEVDVLIACFPIDAPDLTTGAPLFSEPRMLAVATHHPFAARPSVSVTDLAHSRMVAAPCSLPDTVPAGAAAAAANPNGATTNGAALNGAGSMARSSPEGPVAETFQEALTLVGAGQGAFVVGEHATRFYPRPDITYVPLRDAPPLHWGPVWPTTRATARVRAFLAAAAAP</sequence>
<proteinExistence type="inferred from homology"/>
<evidence type="ECO:0000256" key="1">
    <source>
        <dbReference type="ARBA" id="ARBA00009437"/>
    </source>
</evidence>
<dbReference type="PANTHER" id="PTHR30346:SF0">
    <property type="entry name" value="HCA OPERON TRANSCRIPTIONAL ACTIVATOR HCAR"/>
    <property type="match status" value="1"/>
</dbReference>
<gene>
    <name evidence="6" type="ORF">ACFFTR_01545</name>
</gene>
<dbReference type="InterPro" id="IPR000847">
    <property type="entry name" value="LysR_HTH_N"/>
</dbReference>